<accession>A0AAN5IAN2</accession>
<dbReference type="PROSITE" id="PS50144">
    <property type="entry name" value="MATH"/>
    <property type="match status" value="1"/>
</dbReference>
<evidence type="ECO:0000313" key="4">
    <source>
        <dbReference type="Proteomes" id="UP001328107"/>
    </source>
</evidence>
<dbReference type="EMBL" id="BTRK01000006">
    <property type="protein sequence ID" value="GMR57659.1"/>
    <property type="molecule type" value="Genomic_DNA"/>
</dbReference>
<dbReference type="Pfam" id="PF00917">
    <property type="entry name" value="MATH"/>
    <property type="match status" value="1"/>
</dbReference>
<evidence type="ECO:0000259" key="1">
    <source>
        <dbReference type="PROSITE" id="PS50097"/>
    </source>
</evidence>
<feature type="domain" description="MATH" evidence="2">
    <location>
        <begin position="40"/>
        <end position="161"/>
    </location>
</feature>
<dbReference type="Pfam" id="PF00651">
    <property type="entry name" value="BTB"/>
    <property type="match status" value="1"/>
</dbReference>
<keyword evidence="4" id="KW-1185">Reference proteome</keyword>
<evidence type="ECO:0000259" key="2">
    <source>
        <dbReference type="PROSITE" id="PS50144"/>
    </source>
</evidence>
<dbReference type="CDD" id="cd00121">
    <property type="entry name" value="MATH"/>
    <property type="match status" value="1"/>
</dbReference>
<proteinExistence type="predicted"/>
<evidence type="ECO:0000313" key="3">
    <source>
        <dbReference type="EMBL" id="GMR57659.1"/>
    </source>
</evidence>
<gene>
    <name evidence="3" type="ORF">PMAYCL1PPCAC_27854</name>
</gene>
<dbReference type="SMART" id="SM00225">
    <property type="entry name" value="BTB"/>
    <property type="match status" value="1"/>
</dbReference>
<dbReference type="SUPFAM" id="SSF54695">
    <property type="entry name" value="POZ domain"/>
    <property type="match status" value="1"/>
</dbReference>
<sequence>EQQFDLQKVLGRNSLSTRFTTILQIVIFQLIIFRMNDNSTFVLQWVINNATSTCTAEKAVSRVFREGGFKWTASFEPRQAYGELAAFYLRCGVDHNGSWKCEADVKYSLLKRGGSKLSYNKERFCFDADNSVYKFKNFQYWVLLRTGNYNINDAFTVEFDVHIISAERGQSIVSPSIFAAPNGRSDVILKIGEKNLHVSKELLALQSPVFEALFFGDFAEKGKEEVEIKDVVYEEFVDLLNVIYLEMSGVTDRTVSHVLKLADRFQMERLLKLSANPR</sequence>
<dbReference type="PROSITE" id="PS50097">
    <property type="entry name" value="BTB"/>
    <property type="match status" value="1"/>
</dbReference>
<comment type="caution">
    <text evidence="3">The sequence shown here is derived from an EMBL/GenBank/DDBJ whole genome shotgun (WGS) entry which is preliminary data.</text>
</comment>
<dbReference type="InterPro" id="IPR011333">
    <property type="entry name" value="SKP1/BTB/POZ_sf"/>
</dbReference>
<dbReference type="InterPro" id="IPR008974">
    <property type="entry name" value="TRAF-like"/>
</dbReference>
<reference evidence="4" key="1">
    <citation type="submission" date="2022-10" db="EMBL/GenBank/DDBJ databases">
        <title>Genome assembly of Pristionchus species.</title>
        <authorList>
            <person name="Yoshida K."/>
            <person name="Sommer R.J."/>
        </authorList>
    </citation>
    <scope>NUCLEOTIDE SEQUENCE [LARGE SCALE GENOMIC DNA]</scope>
    <source>
        <strain evidence="4">RS5460</strain>
    </source>
</reference>
<feature type="domain" description="BTB" evidence="1">
    <location>
        <begin position="185"/>
        <end position="252"/>
    </location>
</feature>
<dbReference type="PANTHER" id="PTHR47022">
    <property type="entry name" value="BTB AND MATH DOMAIN-CONTAINING PROTEIN 36-RELATED"/>
    <property type="match status" value="1"/>
</dbReference>
<organism evidence="3 4">
    <name type="scientific">Pristionchus mayeri</name>
    <dbReference type="NCBI Taxonomy" id="1317129"/>
    <lineage>
        <taxon>Eukaryota</taxon>
        <taxon>Metazoa</taxon>
        <taxon>Ecdysozoa</taxon>
        <taxon>Nematoda</taxon>
        <taxon>Chromadorea</taxon>
        <taxon>Rhabditida</taxon>
        <taxon>Rhabditina</taxon>
        <taxon>Diplogasteromorpha</taxon>
        <taxon>Diplogasteroidea</taxon>
        <taxon>Neodiplogasteridae</taxon>
        <taxon>Pristionchus</taxon>
    </lineage>
</organism>
<dbReference type="Gene3D" id="3.30.710.10">
    <property type="entry name" value="Potassium Channel Kv1.1, Chain A"/>
    <property type="match status" value="1"/>
</dbReference>
<dbReference type="SUPFAM" id="SSF49599">
    <property type="entry name" value="TRAF domain-like"/>
    <property type="match status" value="1"/>
</dbReference>
<dbReference type="CDD" id="cd18186">
    <property type="entry name" value="BTB_POZ_ZBTB_KLHL-like"/>
    <property type="match status" value="1"/>
</dbReference>
<dbReference type="InterPro" id="IPR002083">
    <property type="entry name" value="MATH/TRAF_dom"/>
</dbReference>
<dbReference type="PANTHER" id="PTHR47022:SF1">
    <property type="entry name" value="BTB AND MATH DOMAIN-CONTAINING PROTEIN 36-RELATED"/>
    <property type="match status" value="1"/>
</dbReference>
<dbReference type="AlphaFoldDB" id="A0AAN5IAN2"/>
<dbReference type="Gene3D" id="2.60.210.10">
    <property type="entry name" value="Apoptosis, Tumor Necrosis Factor Receptor Associated Protein 2, Chain A"/>
    <property type="match status" value="1"/>
</dbReference>
<feature type="non-terminal residue" evidence="3">
    <location>
        <position position="1"/>
    </location>
</feature>
<protein>
    <recommendedName>
        <fullName evidence="5">BTB domain-containing protein</fullName>
    </recommendedName>
</protein>
<evidence type="ECO:0008006" key="5">
    <source>
        <dbReference type="Google" id="ProtNLM"/>
    </source>
</evidence>
<name>A0AAN5IAN2_9BILA</name>
<dbReference type="Proteomes" id="UP001328107">
    <property type="component" value="Unassembled WGS sequence"/>
</dbReference>
<dbReference type="InterPro" id="IPR000210">
    <property type="entry name" value="BTB/POZ_dom"/>
</dbReference>